<proteinExistence type="predicted"/>
<keyword evidence="8" id="KW-1185">Reference proteome</keyword>
<dbReference type="GO" id="GO:0031419">
    <property type="term" value="F:cobalamin binding"/>
    <property type="evidence" value="ECO:0007669"/>
    <property type="project" value="UniProtKB-KW"/>
</dbReference>
<evidence type="ECO:0000313" key="7">
    <source>
        <dbReference type="EMBL" id="CUU55893.1"/>
    </source>
</evidence>
<evidence type="ECO:0000256" key="1">
    <source>
        <dbReference type="ARBA" id="ARBA00001922"/>
    </source>
</evidence>
<dbReference type="PANTHER" id="PTHR48101">
    <property type="entry name" value="METHYLMALONYL-COA MUTASE, MITOCHONDRIAL-RELATED"/>
    <property type="match status" value="1"/>
</dbReference>
<dbReference type="InterPro" id="IPR036724">
    <property type="entry name" value="Cobalamin-bd_sf"/>
</dbReference>
<dbReference type="SUPFAM" id="SSF52242">
    <property type="entry name" value="Cobalamin (vitamin B12)-binding domain"/>
    <property type="match status" value="1"/>
</dbReference>
<evidence type="ECO:0000256" key="4">
    <source>
        <dbReference type="ARBA" id="ARBA00023235"/>
    </source>
</evidence>
<dbReference type="InterPro" id="IPR006159">
    <property type="entry name" value="Acid_CoA_mut_C"/>
</dbReference>
<keyword evidence="2" id="KW-0846">Cobalamin</keyword>
<reference evidence="8" key="1">
    <citation type="submission" date="2015-11" db="EMBL/GenBank/DDBJ databases">
        <authorList>
            <person name="Varghese N."/>
        </authorList>
    </citation>
    <scope>NUCLEOTIDE SEQUENCE [LARGE SCALE GENOMIC DNA]</scope>
    <source>
        <strain evidence="8">DSM 45899</strain>
    </source>
</reference>
<protein>
    <submittedName>
        <fullName evidence="7">Methylmalonyl-CoA mutase, C-terminal domain</fullName>
    </submittedName>
</protein>
<keyword evidence="3" id="KW-0479">Metal-binding</keyword>
<name>A0A0S4QJU0_9ACTN</name>
<dbReference type="Gene3D" id="3.40.50.280">
    <property type="entry name" value="Cobalamin-binding domain"/>
    <property type="match status" value="1"/>
</dbReference>
<dbReference type="InterPro" id="IPR006158">
    <property type="entry name" value="Cobalamin-bd"/>
</dbReference>
<feature type="domain" description="B12-binding" evidence="6">
    <location>
        <begin position="17"/>
        <end position="145"/>
    </location>
</feature>
<keyword evidence="4" id="KW-0413">Isomerase</keyword>
<sequence length="158" mass="15570">MSAVGVSAAGKVPGGRPARVLLAKPGLDGHDRGIKVIGMALRDAGAEVIYLGLRRSVAEIVAAARDEDVDVIGISVLSGAHLALTRALLAERDAAGLTDIPVTVGGTIGATDAATLRELGVAAVHGVGTPLPEVVATVLGLATTTGELAAATREAVAG</sequence>
<dbReference type="EMBL" id="FAOZ01000006">
    <property type="protein sequence ID" value="CUU55893.1"/>
    <property type="molecule type" value="Genomic_DNA"/>
</dbReference>
<dbReference type="PANTHER" id="PTHR48101:SF1">
    <property type="entry name" value="METHYLMALONYL-COA MUTASE, LARGE SUBUNIT"/>
    <property type="match status" value="1"/>
</dbReference>
<evidence type="ECO:0000256" key="5">
    <source>
        <dbReference type="ARBA" id="ARBA00023285"/>
    </source>
</evidence>
<accession>A0A0S4QJU0</accession>
<keyword evidence="5" id="KW-0170">Cobalt</keyword>
<dbReference type="Proteomes" id="UP000198802">
    <property type="component" value="Unassembled WGS sequence"/>
</dbReference>
<dbReference type="NCBIfam" id="TIGR00640">
    <property type="entry name" value="acid_CoA_mut_C"/>
    <property type="match status" value="1"/>
</dbReference>
<evidence type="ECO:0000256" key="2">
    <source>
        <dbReference type="ARBA" id="ARBA00022628"/>
    </source>
</evidence>
<dbReference type="GO" id="GO:0016853">
    <property type="term" value="F:isomerase activity"/>
    <property type="evidence" value="ECO:0007669"/>
    <property type="project" value="UniProtKB-KW"/>
</dbReference>
<evidence type="ECO:0000256" key="3">
    <source>
        <dbReference type="ARBA" id="ARBA00022723"/>
    </source>
</evidence>
<dbReference type="RefSeq" id="WP_242666187.1">
    <property type="nucleotide sequence ID" value="NZ_FAOZ01000006.1"/>
</dbReference>
<dbReference type="AlphaFoldDB" id="A0A0S4QJU0"/>
<dbReference type="Pfam" id="PF02310">
    <property type="entry name" value="B12-binding"/>
    <property type="match status" value="1"/>
</dbReference>
<organism evidence="7 8">
    <name type="scientific">Parafrankia irregularis</name>
    <dbReference type="NCBI Taxonomy" id="795642"/>
    <lineage>
        <taxon>Bacteria</taxon>
        <taxon>Bacillati</taxon>
        <taxon>Actinomycetota</taxon>
        <taxon>Actinomycetes</taxon>
        <taxon>Frankiales</taxon>
        <taxon>Frankiaceae</taxon>
        <taxon>Parafrankia</taxon>
    </lineage>
</organism>
<evidence type="ECO:0000259" key="6">
    <source>
        <dbReference type="PROSITE" id="PS51332"/>
    </source>
</evidence>
<evidence type="ECO:0000313" key="8">
    <source>
        <dbReference type="Proteomes" id="UP000198802"/>
    </source>
</evidence>
<gene>
    <name evidence="7" type="ORF">Ga0074812_106148</name>
</gene>
<comment type="cofactor">
    <cofactor evidence="1">
        <name>adenosylcob(III)alamin</name>
        <dbReference type="ChEBI" id="CHEBI:18408"/>
    </cofactor>
</comment>
<dbReference type="GO" id="GO:0046872">
    <property type="term" value="F:metal ion binding"/>
    <property type="evidence" value="ECO:0007669"/>
    <property type="project" value="UniProtKB-KW"/>
</dbReference>
<dbReference type="PROSITE" id="PS51332">
    <property type="entry name" value="B12_BINDING"/>
    <property type="match status" value="1"/>
</dbReference>